<dbReference type="OrthoDB" id="9789573at2"/>
<protein>
    <submittedName>
        <fullName evidence="2">Osmotically inducible protein C</fullName>
    </submittedName>
</protein>
<accession>A0A317C982</accession>
<dbReference type="Pfam" id="PF12146">
    <property type="entry name" value="Hydrolase_4"/>
    <property type="match status" value="1"/>
</dbReference>
<dbReference type="AlphaFoldDB" id="A0A317C982"/>
<dbReference type="Proteomes" id="UP000245506">
    <property type="component" value="Unassembled WGS sequence"/>
</dbReference>
<dbReference type="PANTHER" id="PTHR39624:SF2">
    <property type="entry name" value="OSMC-LIKE PROTEIN"/>
    <property type="match status" value="1"/>
</dbReference>
<dbReference type="Pfam" id="PF02566">
    <property type="entry name" value="OsmC"/>
    <property type="match status" value="1"/>
</dbReference>
<feature type="domain" description="Serine aminopeptidase S33" evidence="1">
    <location>
        <begin position="47"/>
        <end position="138"/>
    </location>
</feature>
<dbReference type="InterPro" id="IPR003718">
    <property type="entry name" value="OsmC/Ohr_fam"/>
</dbReference>
<sequence length="414" mass="45818">MPRQKVTFTNNLGIELAGSLETPKDDTPIRSYALFAHCFTCGKDIAAASRVARALTKHGIAVLRFDFTGLGNSDGDFANTHFSSNIDDLVSAYEMLERNYRAPQLIIGHSLGGTAVLGSAHKMPQIKAVVTIGSPATADHVEHLFTCPTDEMEKDADVEINLGIRKFNVRRQMLDELRKHDDVSYISKLNLPIMVFHSPIDTVVSVNEASKIFQAAKHPKSFVSLDDADHLLSSAKDAEYVAQTLASWADRYLDEVPSADVVADNAVARVKALKHGDVLITEKDKKFLRGLYSDDHQILSDEPKSMGGRNLGPTPYDLLLMALGSCTSMTIRMYANHKKIPLEDVNVTLNHERIHTDDCADCEGESGKIERITRDVELKGDLTDAQRKRLIEIADRCPVHRTLEGDLVIRTREG</sequence>
<evidence type="ECO:0000313" key="3">
    <source>
        <dbReference type="Proteomes" id="UP000245506"/>
    </source>
</evidence>
<dbReference type="PANTHER" id="PTHR39624">
    <property type="entry name" value="PROTEIN INVOLVED IN RIMO-MEDIATED BETA-METHYLTHIOLATION OF RIBOSOMAL PROTEIN S12 YCAO"/>
    <property type="match status" value="1"/>
</dbReference>
<organism evidence="2 3">
    <name type="scientific">Leucothrix arctica</name>
    <dbReference type="NCBI Taxonomy" id="1481894"/>
    <lineage>
        <taxon>Bacteria</taxon>
        <taxon>Pseudomonadati</taxon>
        <taxon>Pseudomonadota</taxon>
        <taxon>Gammaproteobacteria</taxon>
        <taxon>Thiotrichales</taxon>
        <taxon>Thiotrichaceae</taxon>
        <taxon>Leucothrix</taxon>
    </lineage>
</organism>
<dbReference type="SUPFAM" id="SSF53474">
    <property type="entry name" value="alpha/beta-Hydrolases"/>
    <property type="match status" value="1"/>
</dbReference>
<keyword evidence="3" id="KW-1185">Reference proteome</keyword>
<dbReference type="SUPFAM" id="SSF82784">
    <property type="entry name" value="OsmC-like"/>
    <property type="match status" value="1"/>
</dbReference>
<evidence type="ECO:0000259" key="1">
    <source>
        <dbReference type="Pfam" id="PF12146"/>
    </source>
</evidence>
<dbReference type="InterPro" id="IPR036102">
    <property type="entry name" value="OsmC/Ohrsf"/>
</dbReference>
<dbReference type="Gene3D" id="3.30.300.20">
    <property type="match status" value="1"/>
</dbReference>
<dbReference type="EMBL" id="QGKL01000042">
    <property type="protein sequence ID" value="PWQ93883.1"/>
    <property type="molecule type" value="Genomic_DNA"/>
</dbReference>
<dbReference type="InterPro" id="IPR015946">
    <property type="entry name" value="KH_dom-like_a/b"/>
</dbReference>
<gene>
    <name evidence="2" type="ORF">DKT75_19985</name>
</gene>
<dbReference type="InterPro" id="IPR022742">
    <property type="entry name" value="Hydrolase_4"/>
</dbReference>
<dbReference type="InterPro" id="IPR029058">
    <property type="entry name" value="AB_hydrolase_fold"/>
</dbReference>
<proteinExistence type="predicted"/>
<dbReference type="RefSeq" id="WP_109826293.1">
    <property type="nucleotide sequence ID" value="NZ_QGKL01000042.1"/>
</dbReference>
<comment type="caution">
    <text evidence="2">The sequence shown here is derived from an EMBL/GenBank/DDBJ whole genome shotgun (WGS) entry which is preliminary data.</text>
</comment>
<evidence type="ECO:0000313" key="2">
    <source>
        <dbReference type="EMBL" id="PWQ93883.1"/>
    </source>
</evidence>
<reference evidence="2 3" key="1">
    <citation type="submission" date="2018-05" db="EMBL/GenBank/DDBJ databases">
        <title>Leucothrix arctica sp. nov., isolated from Arctic seawater.</title>
        <authorList>
            <person name="Choi A."/>
            <person name="Baek K."/>
        </authorList>
    </citation>
    <scope>NUCLEOTIDE SEQUENCE [LARGE SCALE GENOMIC DNA]</scope>
    <source>
        <strain evidence="2 3">IMCC9719</strain>
    </source>
</reference>
<dbReference type="Gene3D" id="3.40.50.1820">
    <property type="entry name" value="alpha/beta hydrolase"/>
    <property type="match status" value="1"/>
</dbReference>
<name>A0A317C982_9GAMM</name>